<name>A0A3N1KYF6_9PROT</name>
<gene>
    <name evidence="1" type="ORF">EDC65_4769</name>
</gene>
<proteinExistence type="predicted"/>
<dbReference type="PROSITE" id="PS51257">
    <property type="entry name" value="PROKAR_LIPOPROTEIN"/>
    <property type="match status" value="1"/>
</dbReference>
<organism evidence="1 2">
    <name type="scientific">Stella humosa</name>
    <dbReference type="NCBI Taxonomy" id="94"/>
    <lineage>
        <taxon>Bacteria</taxon>
        <taxon>Pseudomonadati</taxon>
        <taxon>Pseudomonadota</taxon>
        <taxon>Alphaproteobacteria</taxon>
        <taxon>Rhodospirillales</taxon>
        <taxon>Stellaceae</taxon>
        <taxon>Stella</taxon>
    </lineage>
</organism>
<evidence type="ECO:0000313" key="1">
    <source>
        <dbReference type="EMBL" id="ROP83236.1"/>
    </source>
</evidence>
<keyword evidence="2" id="KW-1185">Reference proteome</keyword>
<reference evidence="1 2" key="1">
    <citation type="submission" date="2018-11" db="EMBL/GenBank/DDBJ databases">
        <title>Genomic Encyclopedia of Type Strains, Phase IV (KMG-IV): sequencing the most valuable type-strain genomes for metagenomic binning, comparative biology and taxonomic classification.</title>
        <authorList>
            <person name="Goeker M."/>
        </authorList>
    </citation>
    <scope>NUCLEOTIDE SEQUENCE [LARGE SCALE GENOMIC DNA]</scope>
    <source>
        <strain evidence="1 2">DSM 5900</strain>
    </source>
</reference>
<protein>
    <recommendedName>
        <fullName evidence="3">Lipoprotein</fullName>
    </recommendedName>
</protein>
<accession>A0A3N1KYF6</accession>
<dbReference type="AlphaFoldDB" id="A0A3N1KYF6"/>
<comment type="caution">
    <text evidence="1">The sequence shown here is derived from an EMBL/GenBank/DDBJ whole genome shotgun (WGS) entry which is preliminary data.</text>
</comment>
<evidence type="ECO:0008006" key="3">
    <source>
        <dbReference type="Google" id="ProtNLM"/>
    </source>
</evidence>
<evidence type="ECO:0000313" key="2">
    <source>
        <dbReference type="Proteomes" id="UP000278222"/>
    </source>
</evidence>
<dbReference type="Proteomes" id="UP000278222">
    <property type="component" value="Unassembled WGS sequence"/>
</dbReference>
<sequence length="78" mass="8274">MRTRWIVLGLAVGLGLAGCAGDSDLILERKGNELTVRIPEGNPGAAHRAARDACALDRKNASIIGVSADRLKFVCQPF</sequence>
<dbReference type="EMBL" id="RJKX01000017">
    <property type="protein sequence ID" value="ROP83236.1"/>
    <property type="molecule type" value="Genomic_DNA"/>
</dbReference>
<dbReference type="RefSeq" id="WP_123694307.1">
    <property type="nucleotide sequence ID" value="NZ_AP019700.1"/>
</dbReference>